<dbReference type="PANTHER" id="PTHR19354:SF2">
    <property type="entry name" value="LEUCINE-RICH REPEAT-CONTAINING PROTEIN DDB_G0290503"/>
    <property type="match status" value="1"/>
</dbReference>
<organism evidence="6">
    <name type="scientific">Graphocephala atropunctata</name>
    <dbReference type="NCBI Taxonomy" id="36148"/>
    <lineage>
        <taxon>Eukaryota</taxon>
        <taxon>Metazoa</taxon>
        <taxon>Ecdysozoa</taxon>
        <taxon>Arthropoda</taxon>
        <taxon>Hexapoda</taxon>
        <taxon>Insecta</taxon>
        <taxon>Pterygota</taxon>
        <taxon>Neoptera</taxon>
        <taxon>Paraneoptera</taxon>
        <taxon>Hemiptera</taxon>
        <taxon>Auchenorrhyncha</taxon>
        <taxon>Membracoidea</taxon>
        <taxon>Cicadellidae</taxon>
        <taxon>Cicadellinae</taxon>
        <taxon>Cicadellini</taxon>
        <taxon>Graphocephala</taxon>
    </lineage>
</organism>
<sequence>MWDMARADSGNETLFSEDSSPEIPPSSDTPPRITGALTKGKIVIRPVAFKPVTTTSARFTNHGERYGSTPILTRPGSHLTLYGSSNDLRHHHTSNSNFSLDRKLMSPSPLALSSLPLPSGCGRLVGYESLESVHKSKARSSRLVGYDSLESVHKPSVTRSDHLTRMLASEGSGSLADLTPSPCESGVMAELEAALRERDSEVVYLRQTMEHNEQVIFRVYQEKERAWEREMRRTKTLHENRLRASAQKSHKLEQMLMMQTYQLQQDKKRLREDLDRSERESSELRQELDLLRSRLEETEWGLCQKSGELALLKSQLKETQGEQATKGHEVVSLKNEVRELRLEVEQKNKEISALRIGTDYQKQQQAEIEELNLQISELKSKLELIPRSTAAKDTQVPLTDSESLRGEVARLSEKLRQEHLEWERERVQWAQEKEKVLSYQRQLQLNYVQMYRRTRTLEGQIQGLTLEMDVEGKNRTKVASLNAIQL</sequence>
<evidence type="ECO:0000256" key="2">
    <source>
        <dbReference type="ARBA" id="ARBA00022490"/>
    </source>
</evidence>
<accession>A0A1B6LIP2</accession>
<dbReference type="GO" id="GO:0005737">
    <property type="term" value="C:cytoplasm"/>
    <property type="evidence" value="ECO:0007669"/>
    <property type="project" value="UniProtKB-SubCell"/>
</dbReference>
<feature type="coiled-coil region" evidence="4">
    <location>
        <begin position="260"/>
        <end position="294"/>
    </location>
</feature>
<keyword evidence="2" id="KW-0963">Cytoplasm</keyword>
<dbReference type="InterPro" id="IPR045329">
    <property type="entry name" value="LZTS"/>
</dbReference>
<reference evidence="6" key="1">
    <citation type="submission" date="2015-11" db="EMBL/GenBank/DDBJ databases">
        <title>De novo transcriptome assembly of four potential Pierce s Disease insect vectors from Arizona vineyards.</title>
        <authorList>
            <person name="Tassone E.E."/>
        </authorList>
    </citation>
    <scope>NUCLEOTIDE SEQUENCE</scope>
</reference>
<evidence type="ECO:0000313" key="6">
    <source>
        <dbReference type="EMBL" id="JAT23563.1"/>
    </source>
</evidence>
<dbReference type="Pfam" id="PF06818">
    <property type="entry name" value="Fez1"/>
    <property type="match status" value="1"/>
</dbReference>
<name>A0A1B6LIP2_9HEMI</name>
<evidence type="ECO:0000256" key="5">
    <source>
        <dbReference type="SAM" id="MobiDB-lite"/>
    </source>
</evidence>
<evidence type="ECO:0000256" key="4">
    <source>
        <dbReference type="SAM" id="Coils"/>
    </source>
</evidence>
<feature type="coiled-coil region" evidence="4">
    <location>
        <begin position="330"/>
        <end position="381"/>
    </location>
</feature>
<comment type="subcellular location">
    <subcellularLocation>
        <location evidence="1">Cytoplasm</location>
    </subcellularLocation>
</comment>
<dbReference type="AlphaFoldDB" id="A0A1B6LIP2"/>
<protein>
    <submittedName>
        <fullName evidence="6">Uncharacterized protein</fullName>
    </submittedName>
</protein>
<dbReference type="PANTHER" id="PTHR19354">
    <property type="entry name" value="ZIPPER PUTATIVE TUMOR SUPPRESSOR 2 HOMOLOG-LIKE PROTEIN-RELATED"/>
    <property type="match status" value="1"/>
</dbReference>
<dbReference type="Gene3D" id="1.20.5.1700">
    <property type="match status" value="1"/>
</dbReference>
<dbReference type="EMBL" id="GEBQ01016414">
    <property type="protein sequence ID" value="JAT23563.1"/>
    <property type="molecule type" value="Transcribed_RNA"/>
</dbReference>
<evidence type="ECO:0000256" key="1">
    <source>
        <dbReference type="ARBA" id="ARBA00004496"/>
    </source>
</evidence>
<feature type="region of interest" description="Disordered" evidence="5">
    <location>
        <begin position="1"/>
        <end position="32"/>
    </location>
</feature>
<gene>
    <name evidence="6" type="ORF">g.3922</name>
</gene>
<proteinExistence type="predicted"/>
<evidence type="ECO:0000256" key="3">
    <source>
        <dbReference type="ARBA" id="ARBA00023054"/>
    </source>
</evidence>
<keyword evidence="3 4" id="KW-0175">Coiled coil</keyword>